<accession>A0A0A6FBY0</accession>
<dbReference type="EMBL" id="JSFK01000041">
    <property type="protein sequence ID" value="KHA70291.1"/>
    <property type="molecule type" value="Genomic_DNA"/>
</dbReference>
<dbReference type="InterPro" id="IPR021564">
    <property type="entry name" value="DUF3203"/>
</dbReference>
<dbReference type="SUPFAM" id="SSF141447">
    <property type="entry name" value="PA2021-like"/>
    <property type="match status" value="1"/>
</dbReference>
<protein>
    <recommendedName>
        <fullName evidence="3">DUF3203 domain-containing protein</fullName>
    </recommendedName>
</protein>
<gene>
    <name evidence="1" type="ORF">NZ35_26450</name>
</gene>
<organism evidence="1 2">
    <name type="scientific">Pseudomonas chlororaphis</name>
    <dbReference type="NCBI Taxonomy" id="587753"/>
    <lineage>
        <taxon>Bacteria</taxon>
        <taxon>Pseudomonadati</taxon>
        <taxon>Pseudomonadota</taxon>
        <taxon>Gammaproteobacteria</taxon>
        <taxon>Pseudomonadales</taxon>
        <taxon>Pseudomonadaceae</taxon>
        <taxon>Pseudomonas</taxon>
    </lineage>
</organism>
<reference evidence="1 2" key="1">
    <citation type="submission" date="2014-10" db="EMBL/GenBank/DDBJ databases">
        <title>Draft genome sequence of Pseudomonas chlororaphis EA105.</title>
        <authorList>
            <person name="McCully L.M."/>
            <person name="Bitzer A.S."/>
            <person name="Spence C."/>
            <person name="Bais H."/>
            <person name="Silby M.W."/>
        </authorList>
    </citation>
    <scope>NUCLEOTIDE SEQUENCE [LARGE SCALE GENOMIC DNA]</scope>
    <source>
        <strain evidence="1 2">EA105</strain>
    </source>
</reference>
<evidence type="ECO:0000313" key="2">
    <source>
        <dbReference type="Proteomes" id="UP000030564"/>
    </source>
</evidence>
<name>A0A0A6FBY0_9PSED</name>
<dbReference type="AlphaFoldDB" id="A0A0A6FBY0"/>
<dbReference type="InterPro" id="IPR038079">
    <property type="entry name" value="PA2021-like_sf"/>
</dbReference>
<evidence type="ECO:0000313" key="1">
    <source>
        <dbReference type="EMBL" id="KHA70291.1"/>
    </source>
</evidence>
<sequence>MPLRVDESNPEQKVCFFTVEHGEEIRICDTLEVMTDSEKSMSFVEIEGRRVYITEAEADALTVAGAKDGRKHLKADESDSVI</sequence>
<dbReference type="OrthoDB" id="6976746at2"/>
<dbReference type="Proteomes" id="UP000030564">
    <property type="component" value="Unassembled WGS sequence"/>
</dbReference>
<evidence type="ECO:0008006" key="3">
    <source>
        <dbReference type="Google" id="ProtNLM"/>
    </source>
</evidence>
<dbReference type="Pfam" id="PF11462">
    <property type="entry name" value="DUF3203"/>
    <property type="match status" value="1"/>
</dbReference>
<dbReference type="PATRIC" id="fig|587753.9.peg.4645"/>
<comment type="caution">
    <text evidence="1">The sequence shown here is derived from an EMBL/GenBank/DDBJ whole genome shotgun (WGS) entry which is preliminary data.</text>
</comment>
<dbReference type="Gene3D" id="3.40.1170.40">
    <property type="entry name" value="Protein of unknown function DUF3203"/>
    <property type="match status" value="1"/>
</dbReference>
<proteinExistence type="predicted"/>